<evidence type="ECO:0000259" key="2">
    <source>
        <dbReference type="Pfam" id="PF00248"/>
    </source>
</evidence>
<sequence>MKPDRSCFFLSRQGSRHPVEGMMTMDYYTLGRSGLRVSRLTLGTMTFGTEWGWGADRETAQSLVNAYVETGGNFFDTADLYTEGTSEEWLGAFIAERGLRDRAVIATKFSYNAEPGNPNTGGNGRKNILRALEGSLRRLRTDYVDLYLLHTWDRLTPAEEVLRTLDDLVTAGKVRHIGLSDVPAWYAGRTQAIAELRGFEPVCTLQLEYSLAERNIEHEFVPFGLASGAGIMAWSPLASGLLSGKYHPGAQASGRLETLRGSSNPGFQKLTERNFSIVAELETVANLLDRSMAQVAINWVATQPGVASVILGATRRAQLADTLGALDFVIPPELRARLEHVSQPATPFPYTFFGAELQGGITGGTTVGDKPAGYAPPMMIAGAFAGVA</sequence>
<reference evidence="3 4" key="1">
    <citation type="submission" date="2023-07" db="EMBL/GenBank/DDBJ databases">
        <title>Genomic Encyclopedia of Type Strains, Phase IV (KMG-IV): sequencing the most valuable type-strain genomes for metagenomic binning, comparative biology and taxonomic classification.</title>
        <authorList>
            <person name="Goeker M."/>
        </authorList>
    </citation>
    <scope>NUCLEOTIDE SEQUENCE [LARGE SCALE GENOMIC DNA]</scope>
    <source>
        <strain evidence="3 4">DSM 11549</strain>
    </source>
</reference>
<name>A0ABU0CAI8_9BRAD</name>
<dbReference type="InterPro" id="IPR023210">
    <property type="entry name" value="NADP_OxRdtase_dom"/>
</dbReference>
<dbReference type="PANTHER" id="PTHR43364:SF4">
    <property type="entry name" value="NAD(P)-LINKED OXIDOREDUCTASE SUPERFAMILY PROTEIN"/>
    <property type="match status" value="1"/>
</dbReference>
<dbReference type="EMBL" id="JAUSUK010000002">
    <property type="protein sequence ID" value="MDQ0327551.1"/>
    <property type="molecule type" value="Genomic_DNA"/>
</dbReference>
<dbReference type="SUPFAM" id="SSF51430">
    <property type="entry name" value="NAD(P)-linked oxidoreductase"/>
    <property type="match status" value="1"/>
</dbReference>
<dbReference type="Pfam" id="PF00248">
    <property type="entry name" value="Aldo_ket_red"/>
    <property type="match status" value="1"/>
</dbReference>
<evidence type="ECO:0000313" key="3">
    <source>
        <dbReference type="EMBL" id="MDQ0327551.1"/>
    </source>
</evidence>
<dbReference type="PANTHER" id="PTHR43364">
    <property type="entry name" value="NADH-SPECIFIC METHYLGLYOXAL REDUCTASE-RELATED"/>
    <property type="match status" value="1"/>
</dbReference>
<dbReference type="InterPro" id="IPR050523">
    <property type="entry name" value="AKR_Detox_Biosynth"/>
</dbReference>
<organism evidence="3 4">
    <name type="scientific">Rhodopseudomonas julia</name>
    <dbReference type="NCBI Taxonomy" id="200617"/>
    <lineage>
        <taxon>Bacteria</taxon>
        <taxon>Pseudomonadati</taxon>
        <taxon>Pseudomonadota</taxon>
        <taxon>Alphaproteobacteria</taxon>
        <taxon>Hyphomicrobiales</taxon>
        <taxon>Nitrobacteraceae</taxon>
        <taxon>Rhodopseudomonas</taxon>
    </lineage>
</organism>
<keyword evidence="4" id="KW-1185">Reference proteome</keyword>
<keyword evidence="1" id="KW-0560">Oxidoreductase</keyword>
<proteinExistence type="predicted"/>
<dbReference type="InterPro" id="IPR020471">
    <property type="entry name" value="AKR"/>
</dbReference>
<accession>A0ABU0CAI8</accession>
<feature type="domain" description="NADP-dependent oxidoreductase" evidence="2">
    <location>
        <begin position="39"/>
        <end position="340"/>
    </location>
</feature>
<evidence type="ECO:0000313" key="4">
    <source>
        <dbReference type="Proteomes" id="UP001230253"/>
    </source>
</evidence>
<dbReference type="PRINTS" id="PR00069">
    <property type="entry name" value="ALDKETRDTASE"/>
</dbReference>
<dbReference type="CDD" id="cd19080">
    <property type="entry name" value="AKR_AKR9A_9B"/>
    <property type="match status" value="1"/>
</dbReference>
<gene>
    <name evidence="3" type="ORF">J2R99_003420</name>
</gene>
<dbReference type="Gene3D" id="3.20.20.100">
    <property type="entry name" value="NADP-dependent oxidoreductase domain"/>
    <property type="match status" value="1"/>
</dbReference>
<protein>
    <submittedName>
        <fullName evidence="3">Aryl-alcohol dehydrogenase-like predicted oxidoreductase</fullName>
    </submittedName>
</protein>
<evidence type="ECO:0000256" key="1">
    <source>
        <dbReference type="ARBA" id="ARBA00023002"/>
    </source>
</evidence>
<dbReference type="InterPro" id="IPR036812">
    <property type="entry name" value="NAD(P)_OxRdtase_dom_sf"/>
</dbReference>
<dbReference type="Proteomes" id="UP001230253">
    <property type="component" value="Unassembled WGS sequence"/>
</dbReference>
<comment type="caution">
    <text evidence="3">The sequence shown here is derived from an EMBL/GenBank/DDBJ whole genome shotgun (WGS) entry which is preliminary data.</text>
</comment>